<sequence>MVKERVRNKVDINKFMGPDRMHSEVLREQADIIARTFTIMFERPWRSGEVPEDWKKANVTLVIKKGKKEDTGNSQSVSFISIPGKVMEHIILKTISIHMENNKLIRSSQHGFTKSKSSLTCLIAFYDETATWIDEGRAVDIVYFSFSKAFSTVSHNILIGKLRKHGLDEWTVTWIENWVSARARRGVISGTGSS</sequence>
<evidence type="ECO:0008006" key="3">
    <source>
        <dbReference type="Google" id="ProtNLM"/>
    </source>
</evidence>
<dbReference type="Proteomes" id="UP000796761">
    <property type="component" value="Unassembled WGS sequence"/>
</dbReference>
<comment type="caution">
    <text evidence="1">The sequence shown here is derived from an EMBL/GenBank/DDBJ whole genome shotgun (WGS) entry which is preliminary data.</text>
</comment>
<dbReference type="EMBL" id="SWJQ01000284">
    <property type="protein sequence ID" value="TRZ17143.1"/>
    <property type="molecule type" value="Genomic_DNA"/>
</dbReference>
<dbReference type="PANTHER" id="PTHR33332">
    <property type="entry name" value="REVERSE TRANSCRIPTASE DOMAIN-CONTAINING PROTEIN"/>
    <property type="match status" value="1"/>
</dbReference>
<dbReference type="AlphaFoldDB" id="A0A8K1GFA8"/>
<reference evidence="1" key="1">
    <citation type="submission" date="2019-04" db="EMBL/GenBank/DDBJ databases">
        <title>Genome assembly of Zosterops borbonicus 15179.</title>
        <authorList>
            <person name="Leroy T."/>
            <person name="Anselmetti Y."/>
            <person name="Tilak M.-K."/>
            <person name="Nabholz B."/>
        </authorList>
    </citation>
    <scope>NUCLEOTIDE SEQUENCE</scope>
    <source>
        <strain evidence="1">HGM_15179</strain>
        <tissue evidence="1">Muscle</tissue>
    </source>
</reference>
<dbReference type="OrthoDB" id="9390935at2759"/>
<evidence type="ECO:0000313" key="1">
    <source>
        <dbReference type="EMBL" id="TRZ17143.1"/>
    </source>
</evidence>
<accession>A0A8K1GFA8</accession>
<evidence type="ECO:0000313" key="2">
    <source>
        <dbReference type="Proteomes" id="UP000796761"/>
    </source>
</evidence>
<organism evidence="1 2">
    <name type="scientific">Zosterops borbonicus</name>
    <dbReference type="NCBI Taxonomy" id="364589"/>
    <lineage>
        <taxon>Eukaryota</taxon>
        <taxon>Metazoa</taxon>
        <taxon>Chordata</taxon>
        <taxon>Craniata</taxon>
        <taxon>Vertebrata</taxon>
        <taxon>Euteleostomi</taxon>
        <taxon>Archelosauria</taxon>
        <taxon>Archosauria</taxon>
        <taxon>Dinosauria</taxon>
        <taxon>Saurischia</taxon>
        <taxon>Theropoda</taxon>
        <taxon>Coelurosauria</taxon>
        <taxon>Aves</taxon>
        <taxon>Neognathae</taxon>
        <taxon>Neoaves</taxon>
        <taxon>Telluraves</taxon>
        <taxon>Australaves</taxon>
        <taxon>Passeriformes</taxon>
        <taxon>Sylvioidea</taxon>
        <taxon>Zosteropidae</taxon>
        <taxon>Zosterops</taxon>
    </lineage>
</organism>
<proteinExistence type="predicted"/>
<name>A0A8K1GFA8_9PASS</name>
<keyword evidence="2" id="KW-1185">Reference proteome</keyword>
<protein>
    <recommendedName>
        <fullName evidence="3">Reverse transcriptase domain-containing protein</fullName>
    </recommendedName>
</protein>
<gene>
    <name evidence="1" type="ORF">HGM15179_009967</name>
</gene>